<name>A0A8H7NYG5_9APHY</name>
<sequence>MPWPLPVEVWLLIIDELGAQGEYDALEACAKAGEGLLKERANSYIPNEMTFRTPEEVASINVRQRWEGPYSVHFDGGRRSGERLPIPHLATFASRLAGKWTNVNELTIERAEWRVQHLTSLLLDLGYFNNVSRLLHLGDVEVVQNVINTQTLSALGLRHATSLGEIHVQRRTGSLAAHSESAGLLALTMPFLKTPPWRNVWHLGLQDLTLPTPGAFACLLCALPALKRLIIEGPHIPVNMPFPSRLDTLRFGDDFSLLSDLQSLHDLVDLFIQTGTTARLISLVAPLGPATPQPQRRLKLHRF</sequence>
<dbReference type="EMBL" id="JADOXO010000196">
    <property type="protein sequence ID" value="KAF9809795.1"/>
    <property type="molecule type" value="Genomic_DNA"/>
</dbReference>
<keyword evidence="1" id="KW-0732">Signal</keyword>
<reference evidence="2" key="1">
    <citation type="submission" date="2020-11" db="EMBL/GenBank/DDBJ databases">
        <authorList>
            <person name="Koelle M."/>
            <person name="Horta M.A.C."/>
            <person name="Nowrousian M."/>
            <person name="Ohm R.A."/>
            <person name="Benz P."/>
            <person name="Pilgard A."/>
        </authorList>
    </citation>
    <scope>NUCLEOTIDE SEQUENCE</scope>
    <source>
        <strain evidence="2">FPRL280</strain>
    </source>
</reference>
<dbReference type="AlphaFoldDB" id="A0A8H7NYG5"/>
<evidence type="ECO:0000313" key="3">
    <source>
        <dbReference type="Proteomes" id="UP000639403"/>
    </source>
</evidence>
<gene>
    <name evidence="2" type="ORF">IEO21_07270</name>
</gene>
<reference evidence="2" key="2">
    <citation type="journal article" name="Front. Microbiol.">
        <title>Degradative Capacity of Two Strains of Rhodonia placenta: From Phenotype to Genotype.</title>
        <authorList>
            <person name="Kolle M."/>
            <person name="Horta M.A.C."/>
            <person name="Nowrousian M."/>
            <person name="Ohm R.A."/>
            <person name="Benz J.P."/>
            <person name="Pilgard A."/>
        </authorList>
    </citation>
    <scope>NUCLEOTIDE SEQUENCE</scope>
    <source>
        <strain evidence="2">FPRL280</strain>
    </source>
</reference>
<organism evidence="2 3">
    <name type="scientific">Rhodonia placenta</name>
    <dbReference type="NCBI Taxonomy" id="104341"/>
    <lineage>
        <taxon>Eukaryota</taxon>
        <taxon>Fungi</taxon>
        <taxon>Dikarya</taxon>
        <taxon>Basidiomycota</taxon>
        <taxon>Agaricomycotina</taxon>
        <taxon>Agaricomycetes</taxon>
        <taxon>Polyporales</taxon>
        <taxon>Adustoporiaceae</taxon>
        <taxon>Rhodonia</taxon>
    </lineage>
</organism>
<comment type="caution">
    <text evidence="2">The sequence shown here is derived from an EMBL/GenBank/DDBJ whole genome shotgun (WGS) entry which is preliminary data.</text>
</comment>
<dbReference type="Proteomes" id="UP000639403">
    <property type="component" value="Unassembled WGS sequence"/>
</dbReference>
<feature type="chain" id="PRO_5034570277" evidence="1">
    <location>
        <begin position="20"/>
        <end position="303"/>
    </location>
</feature>
<proteinExistence type="predicted"/>
<evidence type="ECO:0000256" key="1">
    <source>
        <dbReference type="SAM" id="SignalP"/>
    </source>
</evidence>
<feature type="signal peptide" evidence="1">
    <location>
        <begin position="1"/>
        <end position="19"/>
    </location>
</feature>
<accession>A0A8H7NYG5</accession>
<evidence type="ECO:0000313" key="2">
    <source>
        <dbReference type="EMBL" id="KAF9809795.1"/>
    </source>
</evidence>
<protein>
    <submittedName>
        <fullName evidence="2">Uncharacterized protein</fullName>
    </submittedName>
</protein>